<keyword evidence="3" id="KW-1185">Reference proteome</keyword>
<dbReference type="RefSeq" id="WP_116703698.1">
    <property type="nucleotide sequence ID" value="NZ_QUWV01000122.1"/>
</dbReference>
<sequence>MKLPFSFVLLATLACTAIGAHDARAGISRIDEDNIDPWMVYGGSDNGVRSCTVVAKVAQGAGFAVVASDSNRIEVLLINTAYRTAALDHANVSVDMQFDAGPARHYTSTVATGTGTISHTVDAADVPALVHSLSDSGLLTVTISAPISQTWKVDLTKVYYAMKDMKRDCIAPQHLDNLPAPFTRNDTYLNEPEHPKVKVAAAAAVATAPSQPALPAALPAGVPGLGADVPRTDARTMYEIGASYENKTDVLPDYAAARAWYTKAAAAGDVPAMLRLGWFYRSGIGGTVKDDNLATRYFTQAANTGNAAALLEMAKFYDTGNLFSAVGVERKAVVEALYVRAANTGSTQAMMAAGDWYASNPAFIGNAPAKSLQMYLRASDAGNVVGMQKAGWDYIMHIGMPKEEINPAKGIELLEKAADGNNYEAMQDLSFIYAGDNVPEGTAPIDKAKAKYWWDLFLRTRASQNAR</sequence>
<dbReference type="InterPro" id="IPR011990">
    <property type="entry name" value="TPR-like_helical_dom_sf"/>
</dbReference>
<proteinExistence type="predicted"/>
<dbReference type="SUPFAM" id="SSF81901">
    <property type="entry name" value="HCP-like"/>
    <property type="match status" value="1"/>
</dbReference>
<evidence type="ECO:0000313" key="2">
    <source>
        <dbReference type="EMBL" id="RFD19178.1"/>
    </source>
</evidence>
<dbReference type="PROSITE" id="PS51257">
    <property type="entry name" value="PROKAR_LIPOPROTEIN"/>
    <property type="match status" value="1"/>
</dbReference>
<dbReference type="PANTHER" id="PTHR43628:SF1">
    <property type="entry name" value="CHITIN SYNTHASE REGULATORY FACTOR 2-RELATED"/>
    <property type="match status" value="1"/>
</dbReference>
<dbReference type="OrthoDB" id="7282343at2"/>
<dbReference type="SMART" id="SM00671">
    <property type="entry name" value="SEL1"/>
    <property type="match status" value="4"/>
</dbReference>
<feature type="chain" id="PRO_5016704566" evidence="1">
    <location>
        <begin position="21"/>
        <end position="467"/>
    </location>
</feature>
<dbReference type="InterPro" id="IPR052945">
    <property type="entry name" value="Mitotic_Regulator"/>
</dbReference>
<dbReference type="InterPro" id="IPR006597">
    <property type="entry name" value="Sel1-like"/>
</dbReference>
<protein>
    <submittedName>
        <fullName evidence="2">Sel1 repeat family protein</fullName>
    </submittedName>
</protein>
<feature type="signal peptide" evidence="1">
    <location>
        <begin position="1"/>
        <end position="20"/>
    </location>
</feature>
<dbReference type="EMBL" id="QUWV01000122">
    <property type="protein sequence ID" value="RFD19178.1"/>
    <property type="molecule type" value="Genomic_DNA"/>
</dbReference>
<dbReference type="PANTHER" id="PTHR43628">
    <property type="entry name" value="ACTIVATOR OF C KINASE PROTEIN 1-RELATED"/>
    <property type="match status" value="1"/>
</dbReference>
<evidence type="ECO:0000313" key="3">
    <source>
        <dbReference type="Proteomes" id="UP000262371"/>
    </source>
</evidence>
<reference evidence="2 3" key="1">
    <citation type="submission" date="2018-08" db="EMBL/GenBank/DDBJ databases">
        <title>Komagataeibacter sp. AV 382.</title>
        <authorList>
            <person name="Skraban J."/>
            <person name="Trcek J."/>
        </authorList>
    </citation>
    <scope>NUCLEOTIDE SEQUENCE [LARGE SCALE GENOMIC DNA]</scope>
    <source>
        <strain evidence="2 3">AV 382</strain>
    </source>
</reference>
<accession>A0A371YY70</accession>
<organism evidence="2 3">
    <name type="scientific">Komagataeibacter melaceti</name>
    <dbReference type="NCBI Taxonomy" id="2766577"/>
    <lineage>
        <taxon>Bacteria</taxon>
        <taxon>Pseudomonadati</taxon>
        <taxon>Pseudomonadota</taxon>
        <taxon>Alphaproteobacteria</taxon>
        <taxon>Acetobacterales</taxon>
        <taxon>Acetobacteraceae</taxon>
        <taxon>Komagataeibacter</taxon>
    </lineage>
</organism>
<keyword evidence="1" id="KW-0732">Signal</keyword>
<dbReference type="Pfam" id="PF08238">
    <property type="entry name" value="Sel1"/>
    <property type="match status" value="4"/>
</dbReference>
<dbReference type="Gene3D" id="1.25.40.10">
    <property type="entry name" value="Tetratricopeptide repeat domain"/>
    <property type="match status" value="1"/>
</dbReference>
<evidence type="ECO:0000256" key="1">
    <source>
        <dbReference type="SAM" id="SignalP"/>
    </source>
</evidence>
<name>A0A371YY70_9PROT</name>
<comment type="caution">
    <text evidence="2">The sequence shown here is derived from an EMBL/GenBank/DDBJ whole genome shotgun (WGS) entry which is preliminary data.</text>
</comment>
<dbReference type="AlphaFoldDB" id="A0A371YY70"/>
<dbReference type="Proteomes" id="UP000262371">
    <property type="component" value="Unassembled WGS sequence"/>
</dbReference>
<gene>
    <name evidence="2" type="ORF">DY926_12685</name>
</gene>